<dbReference type="GeneID" id="111119081"/>
<reference evidence="4" key="1">
    <citation type="submission" date="2024-06" db="UniProtKB">
        <authorList>
            <consortium name="RefSeq"/>
        </authorList>
    </citation>
    <scope>NUCLEOTIDE SEQUENCE [LARGE SCALE GENOMIC DNA]</scope>
</reference>
<feature type="region of interest" description="Disordered" evidence="1">
    <location>
        <begin position="1"/>
        <end position="26"/>
    </location>
</feature>
<evidence type="ECO:0000259" key="3">
    <source>
        <dbReference type="Pfam" id="PF04116"/>
    </source>
</evidence>
<organism evidence="4 5">
    <name type="scientific">Crassostrea virginica</name>
    <name type="common">Eastern oyster</name>
    <dbReference type="NCBI Taxonomy" id="6565"/>
    <lineage>
        <taxon>Eukaryota</taxon>
        <taxon>Metazoa</taxon>
        <taxon>Spiralia</taxon>
        <taxon>Lophotrochozoa</taxon>
        <taxon>Mollusca</taxon>
        <taxon>Bivalvia</taxon>
        <taxon>Autobranchia</taxon>
        <taxon>Pteriomorphia</taxon>
        <taxon>Ostreida</taxon>
        <taxon>Ostreoidea</taxon>
        <taxon>Ostreidae</taxon>
        <taxon>Crassostrea</taxon>
    </lineage>
</organism>
<dbReference type="InterPro" id="IPR006694">
    <property type="entry name" value="Fatty_acid_hydroxylase"/>
</dbReference>
<feature type="transmembrane region" description="Helical" evidence="2">
    <location>
        <begin position="237"/>
        <end position="260"/>
    </location>
</feature>
<sequence length="323" mass="37687">MIFLNPPRERNARRKKKRPPPPENDEGLCMGILQTSLNMGFIVLVFVIGSTKGEWLIDIVKYVQSTDNATTIGFSIDEFLPSMQWPEFRRVESLPKSLLYSALLSVIFYNVLIGIWFWIFNCGKQRKGFGDIEEDSTMFYDAVFSSFNVALLSAVSALIAWFTYSKGYSRLYTDVSDRGWLYFAVSVPALFLYHEIITYYRHRTLHSPALYKNVHFWRHWPKQTTWSLMVMHPVESVLILLQSLLPIFIIPTHIAVYFLLTMYTVHNDLVFHSSEKPFQQNHKKYKDVNFGASSVLLDWACGTLLFDAYNTYYSEPNYHNKEE</sequence>
<dbReference type="KEGG" id="cvn:111119081"/>
<feature type="domain" description="Fatty acid hydroxylase" evidence="3">
    <location>
        <begin position="189"/>
        <end position="303"/>
    </location>
</feature>
<keyword evidence="2" id="KW-1133">Transmembrane helix</keyword>
<feature type="transmembrane region" description="Helical" evidence="2">
    <location>
        <begin position="179"/>
        <end position="200"/>
    </location>
</feature>
<keyword evidence="2" id="KW-0812">Transmembrane</keyword>
<evidence type="ECO:0000313" key="4">
    <source>
        <dbReference type="Proteomes" id="UP000694844"/>
    </source>
</evidence>
<dbReference type="GO" id="GO:0005506">
    <property type="term" value="F:iron ion binding"/>
    <property type="evidence" value="ECO:0007669"/>
    <property type="project" value="InterPro"/>
</dbReference>
<proteinExistence type="predicted"/>
<reference evidence="5" key="2">
    <citation type="submission" date="2025-08" db="UniProtKB">
        <authorList>
            <consortium name="RefSeq"/>
        </authorList>
    </citation>
    <scope>IDENTIFICATION</scope>
    <source>
        <tissue evidence="5">Whole sample</tissue>
    </source>
</reference>
<dbReference type="GO" id="GO:0008610">
    <property type="term" value="P:lipid biosynthetic process"/>
    <property type="evidence" value="ECO:0007669"/>
    <property type="project" value="InterPro"/>
</dbReference>
<gene>
    <name evidence="5" type="primary">LOC111119081</name>
</gene>
<protein>
    <submittedName>
        <fullName evidence="5">Uncharacterized protein LOC111119081</fullName>
    </submittedName>
</protein>
<feature type="transmembrane region" description="Helical" evidence="2">
    <location>
        <begin position="27"/>
        <end position="48"/>
    </location>
</feature>
<dbReference type="OrthoDB" id="408954at2759"/>
<keyword evidence="4" id="KW-1185">Reference proteome</keyword>
<dbReference type="Proteomes" id="UP000694844">
    <property type="component" value="Chromosome 1"/>
</dbReference>
<dbReference type="Pfam" id="PF04116">
    <property type="entry name" value="FA_hydroxylase"/>
    <property type="match status" value="1"/>
</dbReference>
<feature type="transmembrane region" description="Helical" evidence="2">
    <location>
        <begin position="139"/>
        <end position="164"/>
    </location>
</feature>
<dbReference type="AlphaFoldDB" id="A0A8B8CFY1"/>
<feature type="transmembrane region" description="Helical" evidence="2">
    <location>
        <begin position="98"/>
        <end position="119"/>
    </location>
</feature>
<accession>A0A8B8CFY1</accession>
<evidence type="ECO:0000256" key="2">
    <source>
        <dbReference type="SAM" id="Phobius"/>
    </source>
</evidence>
<evidence type="ECO:0000313" key="5">
    <source>
        <dbReference type="RefSeq" id="XP_022314610.1"/>
    </source>
</evidence>
<dbReference type="GO" id="GO:0016491">
    <property type="term" value="F:oxidoreductase activity"/>
    <property type="evidence" value="ECO:0007669"/>
    <property type="project" value="InterPro"/>
</dbReference>
<keyword evidence="2" id="KW-0472">Membrane</keyword>
<evidence type="ECO:0000256" key="1">
    <source>
        <dbReference type="SAM" id="MobiDB-lite"/>
    </source>
</evidence>
<dbReference type="RefSeq" id="XP_022314610.1">
    <property type="nucleotide sequence ID" value="XM_022458902.1"/>
</dbReference>
<name>A0A8B8CFY1_CRAVI</name>